<dbReference type="InterPro" id="IPR023214">
    <property type="entry name" value="HAD_sf"/>
</dbReference>
<dbReference type="STRING" id="1051891.A0A0C3QMB0"/>
<gene>
    <name evidence="1" type="ORF">M407DRAFT_223622</name>
</gene>
<dbReference type="InterPro" id="IPR023198">
    <property type="entry name" value="PGP-like_dom2"/>
</dbReference>
<organism evidence="1 2">
    <name type="scientific">Tulasnella calospora MUT 4182</name>
    <dbReference type="NCBI Taxonomy" id="1051891"/>
    <lineage>
        <taxon>Eukaryota</taxon>
        <taxon>Fungi</taxon>
        <taxon>Dikarya</taxon>
        <taxon>Basidiomycota</taxon>
        <taxon>Agaricomycotina</taxon>
        <taxon>Agaricomycetes</taxon>
        <taxon>Cantharellales</taxon>
        <taxon>Tulasnellaceae</taxon>
        <taxon>Tulasnella</taxon>
    </lineage>
</organism>
<reference evidence="1 2" key="1">
    <citation type="submission" date="2014-04" db="EMBL/GenBank/DDBJ databases">
        <authorList>
            <consortium name="DOE Joint Genome Institute"/>
            <person name="Kuo A."/>
            <person name="Girlanda M."/>
            <person name="Perotto S."/>
            <person name="Kohler A."/>
            <person name="Nagy L.G."/>
            <person name="Floudas D."/>
            <person name="Copeland A."/>
            <person name="Barry K.W."/>
            <person name="Cichocki N."/>
            <person name="Veneault-Fourrey C."/>
            <person name="LaButti K."/>
            <person name="Lindquist E.A."/>
            <person name="Lipzen A."/>
            <person name="Lundell T."/>
            <person name="Morin E."/>
            <person name="Murat C."/>
            <person name="Sun H."/>
            <person name="Tunlid A."/>
            <person name="Henrissat B."/>
            <person name="Grigoriev I.V."/>
            <person name="Hibbett D.S."/>
            <person name="Martin F."/>
            <person name="Nordberg H.P."/>
            <person name="Cantor M.N."/>
            <person name="Hua S.X."/>
        </authorList>
    </citation>
    <scope>NUCLEOTIDE SEQUENCE [LARGE SCALE GENOMIC DNA]</scope>
    <source>
        <strain evidence="1 2">MUT 4182</strain>
    </source>
</reference>
<dbReference type="HOGENOM" id="CLU_045011_13_4_1"/>
<dbReference type="PANTHER" id="PTHR43481">
    <property type="entry name" value="FRUCTOSE-1-PHOSPHATE PHOSPHATASE"/>
    <property type="match status" value="1"/>
</dbReference>
<evidence type="ECO:0000313" key="1">
    <source>
        <dbReference type="EMBL" id="KIO34070.1"/>
    </source>
</evidence>
<sequence length="201" mass="21945">TLIDSTPGVLGAWDTFKKDYPHLDLERILRTSHGVRSIDTLRKELQLNDDPDESKLRVRFRRPFSSILEVIAKGLVLLPGVMSLLEQLSTGPESVGTRWTIVTSATRFYTPQALKSVEIQMPEHIVMAEDVARGKPHPDPYLKGAQNLGLDPAQVVVIEDAPSGVRAGKAAGSKVIGVCTSHTAEELAAAQPDFIVKDLTK</sequence>
<dbReference type="InterPro" id="IPR036412">
    <property type="entry name" value="HAD-like_sf"/>
</dbReference>
<dbReference type="InterPro" id="IPR051806">
    <property type="entry name" value="HAD-like_SPP"/>
</dbReference>
<accession>A0A0C3QMB0</accession>
<keyword evidence="2" id="KW-1185">Reference proteome</keyword>
<dbReference type="OrthoDB" id="40579at2759"/>
<dbReference type="PANTHER" id="PTHR43481:SF4">
    <property type="entry name" value="GLYCEROL-1-PHOSPHATE PHOSPHOHYDROLASE 1-RELATED"/>
    <property type="match status" value="1"/>
</dbReference>
<dbReference type="EMBL" id="KN822944">
    <property type="protein sequence ID" value="KIO34070.1"/>
    <property type="molecule type" value="Genomic_DNA"/>
</dbReference>
<dbReference type="SUPFAM" id="SSF56784">
    <property type="entry name" value="HAD-like"/>
    <property type="match status" value="1"/>
</dbReference>
<evidence type="ECO:0000313" key="2">
    <source>
        <dbReference type="Proteomes" id="UP000054248"/>
    </source>
</evidence>
<dbReference type="InterPro" id="IPR006439">
    <property type="entry name" value="HAD-SF_hydro_IA"/>
</dbReference>
<dbReference type="Proteomes" id="UP000054248">
    <property type="component" value="Unassembled WGS sequence"/>
</dbReference>
<dbReference type="Gene3D" id="1.10.150.240">
    <property type="entry name" value="Putative phosphatase, domain 2"/>
    <property type="match status" value="1"/>
</dbReference>
<reference evidence="2" key="2">
    <citation type="submission" date="2015-01" db="EMBL/GenBank/DDBJ databases">
        <title>Evolutionary Origins and Diversification of the Mycorrhizal Mutualists.</title>
        <authorList>
            <consortium name="DOE Joint Genome Institute"/>
            <consortium name="Mycorrhizal Genomics Consortium"/>
            <person name="Kohler A."/>
            <person name="Kuo A."/>
            <person name="Nagy L.G."/>
            <person name="Floudas D."/>
            <person name="Copeland A."/>
            <person name="Barry K.W."/>
            <person name="Cichocki N."/>
            <person name="Veneault-Fourrey C."/>
            <person name="LaButti K."/>
            <person name="Lindquist E.A."/>
            <person name="Lipzen A."/>
            <person name="Lundell T."/>
            <person name="Morin E."/>
            <person name="Murat C."/>
            <person name="Riley R."/>
            <person name="Ohm R."/>
            <person name="Sun H."/>
            <person name="Tunlid A."/>
            <person name="Henrissat B."/>
            <person name="Grigoriev I.V."/>
            <person name="Hibbett D.S."/>
            <person name="Martin F."/>
        </authorList>
    </citation>
    <scope>NUCLEOTIDE SEQUENCE [LARGE SCALE GENOMIC DNA]</scope>
    <source>
        <strain evidence="2">MUT 4182</strain>
    </source>
</reference>
<dbReference type="InterPro" id="IPR041492">
    <property type="entry name" value="HAD_2"/>
</dbReference>
<name>A0A0C3QMB0_9AGAM</name>
<dbReference type="GO" id="GO:0050308">
    <property type="term" value="F:sugar-phosphatase activity"/>
    <property type="evidence" value="ECO:0007669"/>
    <property type="project" value="TreeGrafter"/>
</dbReference>
<dbReference type="Pfam" id="PF13419">
    <property type="entry name" value="HAD_2"/>
    <property type="match status" value="1"/>
</dbReference>
<dbReference type="AlphaFoldDB" id="A0A0C3QMB0"/>
<dbReference type="NCBIfam" id="TIGR01509">
    <property type="entry name" value="HAD-SF-IA-v3"/>
    <property type="match status" value="1"/>
</dbReference>
<dbReference type="Gene3D" id="3.40.50.1000">
    <property type="entry name" value="HAD superfamily/HAD-like"/>
    <property type="match status" value="1"/>
</dbReference>
<protein>
    <submittedName>
        <fullName evidence="1">Uncharacterized protein</fullName>
    </submittedName>
</protein>
<proteinExistence type="predicted"/>
<feature type="non-terminal residue" evidence="1">
    <location>
        <position position="1"/>
    </location>
</feature>